<dbReference type="Proteomes" id="UP000321662">
    <property type="component" value="Unassembled WGS sequence"/>
</dbReference>
<reference evidence="1 2" key="1">
    <citation type="submission" date="2019-07" db="EMBL/GenBank/DDBJ databases">
        <title>Whole genome shotgun sequence of Alkalibacterium kapii NBRC 103247.</title>
        <authorList>
            <person name="Hosoyama A."/>
            <person name="Uohara A."/>
            <person name="Ohji S."/>
            <person name="Ichikawa N."/>
        </authorList>
    </citation>
    <scope>NUCLEOTIDE SEQUENCE [LARGE SCALE GENOMIC DNA]</scope>
    <source>
        <strain evidence="1 2">NBRC 103247</strain>
    </source>
</reference>
<evidence type="ECO:0000313" key="1">
    <source>
        <dbReference type="EMBL" id="GEK92056.1"/>
    </source>
</evidence>
<evidence type="ECO:0000313" key="2">
    <source>
        <dbReference type="Proteomes" id="UP000321662"/>
    </source>
</evidence>
<organism evidence="1 2">
    <name type="scientific">Alkalibacterium kapii</name>
    <dbReference type="NCBI Taxonomy" id="426704"/>
    <lineage>
        <taxon>Bacteria</taxon>
        <taxon>Bacillati</taxon>
        <taxon>Bacillota</taxon>
        <taxon>Bacilli</taxon>
        <taxon>Lactobacillales</taxon>
        <taxon>Carnobacteriaceae</taxon>
        <taxon>Alkalibacterium</taxon>
    </lineage>
</organism>
<accession>A0A511AV81</accession>
<dbReference type="OrthoDB" id="2156903at2"/>
<evidence type="ECO:0008006" key="3">
    <source>
        <dbReference type="Google" id="ProtNLM"/>
    </source>
</evidence>
<proteinExistence type="predicted"/>
<dbReference type="AlphaFoldDB" id="A0A511AV81"/>
<gene>
    <name evidence="1" type="ORF">AKA01nite_16780</name>
</gene>
<comment type="caution">
    <text evidence="1">The sequence shown here is derived from an EMBL/GenBank/DDBJ whole genome shotgun (WGS) entry which is preliminary data.</text>
</comment>
<sequence length="86" mass="10306">MYAVLEEINDNIARFVPDSKDEAVYLSIEKIPEPYEIGDVFFVEKRTESSVYLKKVDKEKKRRLQSNYIKRQKLLDRSNKNKSEKY</sequence>
<name>A0A511AV81_9LACT</name>
<dbReference type="EMBL" id="BJUY01000028">
    <property type="protein sequence ID" value="GEK92056.1"/>
    <property type="molecule type" value="Genomic_DNA"/>
</dbReference>
<protein>
    <recommendedName>
        <fullName evidence="3">DUF3006 domain-containing protein</fullName>
    </recommendedName>
</protein>
<dbReference type="RefSeq" id="WP_146924858.1">
    <property type="nucleotide sequence ID" value="NZ_BJUY01000028.1"/>
</dbReference>
<keyword evidence="2" id="KW-1185">Reference proteome</keyword>